<keyword evidence="5" id="KW-1185">Reference proteome</keyword>
<comment type="caution">
    <text evidence="4">The sequence shown here is derived from an EMBL/GenBank/DDBJ whole genome shotgun (WGS) entry which is preliminary data.</text>
</comment>
<dbReference type="InterPro" id="IPR016890">
    <property type="entry name" value="UCP028520"/>
</dbReference>
<evidence type="ECO:0000313" key="4">
    <source>
        <dbReference type="EMBL" id="RAI03006.1"/>
    </source>
</evidence>
<dbReference type="RefSeq" id="WP_111341221.1">
    <property type="nucleotide sequence ID" value="NZ_QHHQ01000001.1"/>
</dbReference>
<feature type="domain" description="N-acetyltransferase" evidence="3">
    <location>
        <begin position="6"/>
        <end position="165"/>
    </location>
</feature>
<dbReference type="OrthoDB" id="6182349at2"/>
<reference evidence="4 5" key="1">
    <citation type="submission" date="2018-05" db="EMBL/GenBank/DDBJ databases">
        <title>Acuticoccus sediminis sp. nov., isolated from deep-sea sediment of Indian Ocean.</title>
        <authorList>
            <person name="Liu X."/>
            <person name="Lai Q."/>
            <person name="Du Y."/>
            <person name="Sun F."/>
            <person name="Zhang X."/>
            <person name="Wang S."/>
            <person name="Shao Z."/>
        </authorList>
    </citation>
    <scope>NUCLEOTIDE SEQUENCE [LARGE SCALE GENOMIC DNA]</scope>
    <source>
        <strain evidence="4 5">PTG4-2</strain>
    </source>
</reference>
<dbReference type="Pfam" id="PF00583">
    <property type="entry name" value="Acetyltransf_1"/>
    <property type="match status" value="1"/>
</dbReference>
<organism evidence="4 5">
    <name type="scientific">Acuticoccus sediminis</name>
    <dbReference type="NCBI Taxonomy" id="2184697"/>
    <lineage>
        <taxon>Bacteria</taxon>
        <taxon>Pseudomonadati</taxon>
        <taxon>Pseudomonadota</taxon>
        <taxon>Alphaproteobacteria</taxon>
        <taxon>Hyphomicrobiales</taxon>
        <taxon>Amorphaceae</taxon>
        <taxon>Acuticoccus</taxon>
    </lineage>
</organism>
<evidence type="ECO:0000259" key="3">
    <source>
        <dbReference type="PROSITE" id="PS51186"/>
    </source>
</evidence>
<proteinExistence type="predicted"/>
<dbReference type="InterPro" id="IPR050832">
    <property type="entry name" value="Bact_Acetyltransf"/>
</dbReference>
<dbReference type="InterPro" id="IPR016181">
    <property type="entry name" value="Acyl_CoA_acyltransferase"/>
</dbReference>
<gene>
    <name evidence="4" type="ORF">DLJ53_00260</name>
</gene>
<dbReference type="Gene3D" id="3.40.630.30">
    <property type="match status" value="1"/>
</dbReference>
<dbReference type="PROSITE" id="PS51186">
    <property type="entry name" value="GNAT"/>
    <property type="match status" value="1"/>
</dbReference>
<name>A0A8B2NYP4_9HYPH</name>
<dbReference type="Proteomes" id="UP000249590">
    <property type="component" value="Unassembled WGS sequence"/>
</dbReference>
<dbReference type="PIRSF" id="PIRSF028520">
    <property type="entry name" value="UCP028520"/>
    <property type="match status" value="1"/>
</dbReference>
<dbReference type="EMBL" id="QHHQ01000001">
    <property type="protein sequence ID" value="RAI03006.1"/>
    <property type="molecule type" value="Genomic_DNA"/>
</dbReference>
<sequence>MSGPLVMVEDALAADLEAIAALNNAAVPNVNALTPDEMAAIAAMGALRITRTAGAVSGLVLTIPEGRPYDSANYRWFSGQFDTFLYVDRVVVAPEARGLGVGRALYMDTFARTQSLGRPRVCAEVNVEPPNPGSMAFHAAMGFNVLLDRFNESAGKTVRMMERPV</sequence>
<dbReference type="PANTHER" id="PTHR43877">
    <property type="entry name" value="AMINOALKYLPHOSPHONATE N-ACETYLTRANSFERASE-RELATED-RELATED"/>
    <property type="match status" value="1"/>
</dbReference>
<accession>A0A8B2NYP4</accession>
<dbReference type="GO" id="GO:0016747">
    <property type="term" value="F:acyltransferase activity, transferring groups other than amino-acyl groups"/>
    <property type="evidence" value="ECO:0007669"/>
    <property type="project" value="InterPro"/>
</dbReference>
<dbReference type="CDD" id="cd04301">
    <property type="entry name" value="NAT_SF"/>
    <property type="match status" value="1"/>
</dbReference>
<evidence type="ECO:0000256" key="1">
    <source>
        <dbReference type="ARBA" id="ARBA00022679"/>
    </source>
</evidence>
<evidence type="ECO:0000313" key="5">
    <source>
        <dbReference type="Proteomes" id="UP000249590"/>
    </source>
</evidence>
<protein>
    <submittedName>
        <fullName evidence="4">GNAT family N-acetyltransferase</fullName>
    </submittedName>
</protein>
<keyword evidence="1 4" id="KW-0808">Transferase</keyword>
<dbReference type="AlphaFoldDB" id="A0A8B2NYP4"/>
<dbReference type="InterPro" id="IPR000182">
    <property type="entry name" value="GNAT_dom"/>
</dbReference>
<evidence type="ECO:0000256" key="2">
    <source>
        <dbReference type="ARBA" id="ARBA00023315"/>
    </source>
</evidence>
<dbReference type="PANTHER" id="PTHR43877:SF2">
    <property type="entry name" value="AMINOALKYLPHOSPHONATE N-ACETYLTRANSFERASE-RELATED"/>
    <property type="match status" value="1"/>
</dbReference>
<dbReference type="SUPFAM" id="SSF55729">
    <property type="entry name" value="Acyl-CoA N-acyltransferases (Nat)"/>
    <property type="match status" value="1"/>
</dbReference>
<keyword evidence="2" id="KW-0012">Acyltransferase</keyword>